<keyword evidence="2" id="KW-1185">Reference proteome</keyword>
<reference evidence="1" key="1">
    <citation type="submission" date="2021-01" db="EMBL/GenBank/DDBJ databases">
        <authorList>
            <consortium name="Genoscope - CEA"/>
            <person name="William W."/>
        </authorList>
    </citation>
    <scope>NUCLEOTIDE SEQUENCE</scope>
</reference>
<gene>
    <name evidence="1" type="ORF">PPENT_87.1.T0230205</name>
</gene>
<protein>
    <submittedName>
        <fullName evidence="1">Uncharacterized protein</fullName>
    </submittedName>
</protein>
<organism evidence="1 2">
    <name type="scientific">Paramecium pentaurelia</name>
    <dbReference type="NCBI Taxonomy" id="43138"/>
    <lineage>
        <taxon>Eukaryota</taxon>
        <taxon>Sar</taxon>
        <taxon>Alveolata</taxon>
        <taxon>Ciliophora</taxon>
        <taxon>Intramacronucleata</taxon>
        <taxon>Oligohymenophorea</taxon>
        <taxon>Peniculida</taxon>
        <taxon>Parameciidae</taxon>
        <taxon>Paramecium</taxon>
    </lineage>
</organism>
<evidence type="ECO:0000313" key="1">
    <source>
        <dbReference type="EMBL" id="CAD8152716.1"/>
    </source>
</evidence>
<dbReference type="EMBL" id="CAJJDO010000023">
    <property type="protein sequence ID" value="CAD8152716.1"/>
    <property type="molecule type" value="Genomic_DNA"/>
</dbReference>
<dbReference type="AlphaFoldDB" id="A0A8S1TNI1"/>
<sequence>MNSKNSLIKNYSQIPTFIKTLNNFKTVRIRSLKNLSIQPVPKKSLFTNFSKPNTKFNSPIKNKENLMAKQNDLIINGIDSDSLHFSYSPSSCKKIQYQKQVFNRKLKQTSKLDQKTKQLCNIYLERPKSKMNNLFQNQVNQPIIRIR</sequence>
<accession>A0A8S1TNI1</accession>
<proteinExistence type="predicted"/>
<comment type="caution">
    <text evidence="1">The sequence shown here is derived from an EMBL/GenBank/DDBJ whole genome shotgun (WGS) entry which is preliminary data.</text>
</comment>
<dbReference type="Proteomes" id="UP000689195">
    <property type="component" value="Unassembled WGS sequence"/>
</dbReference>
<dbReference type="OrthoDB" id="287283at2759"/>
<name>A0A8S1TNI1_9CILI</name>
<evidence type="ECO:0000313" key="2">
    <source>
        <dbReference type="Proteomes" id="UP000689195"/>
    </source>
</evidence>